<feature type="transmembrane region" description="Helical" evidence="12">
    <location>
        <begin position="538"/>
        <end position="555"/>
    </location>
</feature>
<accession>A0AAX6MY04</accession>
<gene>
    <name evidence="14" type="ORF">Daesc_000285</name>
</gene>
<dbReference type="GO" id="GO:0004029">
    <property type="term" value="F:aldehyde dehydrogenase (NAD+) activity"/>
    <property type="evidence" value="ECO:0007669"/>
    <property type="project" value="UniProtKB-EC"/>
</dbReference>
<feature type="transmembrane region" description="Helical" evidence="12">
    <location>
        <begin position="710"/>
        <end position="730"/>
    </location>
</feature>
<comment type="subcellular location">
    <subcellularLocation>
        <location evidence="1">Membrane</location>
        <topology evidence="1">Multi-pass membrane protein</topology>
    </subcellularLocation>
</comment>
<feature type="region of interest" description="Disordered" evidence="11">
    <location>
        <begin position="899"/>
        <end position="924"/>
    </location>
</feature>
<dbReference type="PROSITE" id="PS00070">
    <property type="entry name" value="ALDEHYDE_DEHYDR_CYS"/>
    <property type="match status" value="1"/>
</dbReference>
<dbReference type="InterPro" id="IPR029510">
    <property type="entry name" value="Ald_DH_CS_GLU"/>
</dbReference>
<evidence type="ECO:0000256" key="3">
    <source>
        <dbReference type="ARBA" id="ARBA00022692"/>
    </source>
</evidence>
<dbReference type="Gene3D" id="3.40.309.10">
    <property type="entry name" value="Aldehyde Dehydrogenase, Chain A, domain 2"/>
    <property type="match status" value="1"/>
</dbReference>
<evidence type="ECO:0000256" key="9">
    <source>
        <dbReference type="PROSITE-ProRule" id="PRU10007"/>
    </source>
</evidence>
<comment type="caution">
    <text evidence="14">The sequence shown here is derived from an EMBL/GenBank/DDBJ whole genome shotgun (WGS) entry which is preliminary data.</text>
</comment>
<evidence type="ECO:0000256" key="4">
    <source>
        <dbReference type="ARBA" id="ARBA00022989"/>
    </source>
</evidence>
<keyword evidence="6 12" id="KW-0472">Membrane</keyword>
<feature type="domain" description="Aldehyde dehydrogenase" evidence="13">
    <location>
        <begin position="33"/>
        <end position="477"/>
    </location>
</feature>
<dbReference type="InterPro" id="IPR000537">
    <property type="entry name" value="UbiA_prenyltransferase"/>
</dbReference>
<evidence type="ECO:0000256" key="8">
    <source>
        <dbReference type="ARBA" id="ARBA00049194"/>
    </source>
</evidence>
<keyword evidence="4 12" id="KW-1133">Transmembrane helix</keyword>
<proteinExistence type="inferred from homology"/>
<feature type="active site" evidence="9">
    <location>
        <position position="254"/>
    </location>
</feature>
<dbReference type="EC" id="1.2.1.3" evidence="7"/>
<dbReference type="InterPro" id="IPR016160">
    <property type="entry name" value="Ald_DH_CS_CYS"/>
</dbReference>
<comment type="catalytic activity">
    <reaction evidence="8">
        <text>an aldehyde + NAD(+) + H2O = a carboxylate + NADH + 2 H(+)</text>
        <dbReference type="Rhea" id="RHEA:16185"/>
        <dbReference type="ChEBI" id="CHEBI:15377"/>
        <dbReference type="ChEBI" id="CHEBI:15378"/>
        <dbReference type="ChEBI" id="CHEBI:17478"/>
        <dbReference type="ChEBI" id="CHEBI:29067"/>
        <dbReference type="ChEBI" id="CHEBI:57540"/>
        <dbReference type="ChEBI" id="CHEBI:57945"/>
        <dbReference type="EC" id="1.2.1.3"/>
    </reaction>
</comment>
<dbReference type="InterPro" id="IPR016163">
    <property type="entry name" value="Ald_DH_C"/>
</dbReference>
<dbReference type="EMBL" id="JBANMG010000001">
    <property type="protein sequence ID" value="KAK6957499.1"/>
    <property type="molecule type" value="Genomic_DNA"/>
</dbReference>
<name>A0AAX6MY04_9PEZI</name>
<evidence type="ECO:0000256" key="5">
    <source>
        <dbReference type="ARBA" id="ARBA00023002"/>
    </source>
</evidence>
<dbReference type="PROSITE" id="PS00687">
    <property type="entry name" value="ALDEHYDE_DEHYDR_GLU"/>
    <property type="match status" value="1"/>
</dbReference>
<dbReference type="CDD" id="cd13965">
    <property type="entry name" value="PT_UbiA_3"/>
    <property type="match status" value="1"/>
</dbReference>
<keyword evidence="3 12" id="KW-0812">Transmembrane</keyword>
<dbReference type="GO" id="GO:0016765">
    <property type="term" value="F:transferase activity, transferring alkyl or aryl (other than methyl) groups"/>
    <property type="evidence" value="ECO:0007669"/>
    <property type="project" value="InterPro"/>
</dbReference>
<comment type="similarity">
    <text evidence="2 10">Belongs to the aldehyde dehydrogenase family.</text>
</comment>
<keyword evidence="15" id="KW-1185">Reference proteome</keyword>
<keyword evidence="5 10" id="KW-0560">Oxidoreductase</keyword>
<dbReference type="GO" id="GO:0016020">
    <property type="term" value="C:membrane"/>
    <property type="evidence" value="ECO:0007669"/>
    <property type="project" value="UniProtKB-SubCell"/>
</dbReference>
<dbReference type="AlphaFoldDB" id="A0AAX6MY04"/>
<evidence type="ECO:0000256" key="12">
    <source>
        <dbReference type="SAM" id="Phobius"/>
    </source>
</evidence>
<evidence type="ECO:0000256" key="10">
    <source>
        <dbReference type="RuleBase" id="RU003345"/>
    </source>
</evidence>
<dbReference type="PANTHER" id="PTHR11699">
    <property type="entry name" value="ALDEHYDE DEHYDROGENASE-RELATED"/>
    <property type="match status" value="1"/>
</dbReference>
<dbReference type="InterPro" id="IPR016162">
    <property type="entry name" value="Ald_DH_N"/>
</dbReference>
<evidence type="ECO:0000259" key="13">
    <source>
        <dbReference type="Pfam" id="PF00171"/>
    </source>
</evidence>
<dbReference type="Pfam" id="PF01040">
    <property type="entry name" value="UbiA"/>
    <property type="match status" value="1"/>
</dbReference>
<evidence type="ECO:0000256" key="6">
    <source>
        <dbReference type="ARBA" id="ARBA00023136"/>
    </source>
</evidence>
<evidence type="ECO:0000256" key="1">
    <source>
        <dbReference type="ARBA" id="ARBA00004141"/>
    </source>
</evidence>
<dbReference type="InterPro" id="IPR044086">
    <property type="entry name" value="LUC3-like"/>
</dbReference>
<feature type="transmembrane region" description="Helical" evidence="12">
    <location>
        <begin position="866"/>
        <end position="885"/>
    </location>
</feature>
<evidence type="ECO:0000313" key="14">
    <source>
        <dbReference type="EMBL" id="KAK6957499.1"/>
    </source>
</evidence>
<protein>
    <recommendedName>
        <fullName evidence="7">aldehyde dehydrogenase (NAD(+))</fullName>
        <ecNumber evidence="7">1.2.1.3</ecNumber>
    </recommendedName>
</protein>
<feature type="transmembrane region" description="Helical" evidence="12">
    <location>
        <begin position="814"/>
        <end position="836"/>
    </location>
</feature>
<sequence length="981" mass="107661">MAVNKTENPPLDFTTFHNIIDGKLSSTPDNVRHAINPITLEENPAVPVSSIHDVNRAVEAAARAAKLWAEVPWEKRVSAIREYADAIEDRAEDFARILRMETGKTTMWAQHEIGTCVRYLREFCELSLHGEVIEDTKERKVVTRYTPLGVAVGIVPWNYPVQLSCVKMIPAILTGNSYIWKTSPYTPYCSLKFAELGQRVFPPGVLQALSGDDNLGPLLTEHPNVQIVSFTGSIPTGKKVLESCSRTLKRAILELGGNDAAIVCADVDPASVAAKIAAVSFCHSGQICIAMKRVYVHEAVYDAVLAAMVEFAKTLKVGSGNDAYAGPISNKDHFERVKNLLADIDAAKLTVALGSTKPPSDLGGYFLVPTIIDNPPDDARVVVEEQFGPVLPLMKWSDEADVISRTNNTNMGLGASVWSRDLDQAERIGKQLQAGNIWINTHAEIGPKAPFAGHKESGLGVAMGVDGLRAFCNVQSIYTRPADGSKSVRTVWFHLKTMFLFTKSDFKTVILPQSIFSLALVLSDAGKIMAPTQSRAEVALRIPYMFMWLWLHLLVEDVANQRLPEAILEDKENKPWRPIPTKRLTPKEAQKLLRIAVIIACGSNLFFGSFVPSTSLITLIWLYNDLDGNSAGVLQRNAITTLGLCSFGWGSVTTLLAGNISPEGNKLLSQWIALTGSMVATTIQVQDFPDIAGDIVRKRKTMPLVYGQQLSRWSLALFTIVWSIACPAFWDAVVPAWLVVLFLGSAMVILTALRWDQSSNERATIFTPASLTPSDNSLFPPILTRQIGKMPGPTSPTPEEAAEMLSRPGDDRTANIIVCCSISLLFATVFIGLRLWSRRVLNGRILLDLSDWFAIMAWVRDNVPSAMLGVVEIMVGFLATSIATYRPLYYLISKGTVTENSGNSRSTDFAADGPSRSSKKTHFSTHVRGGIASRLHNSAKSPPAQGIYVTRDVELTEQDSTKGSCERVHDEVELLDRREAR</sequence>
<dbReference type="Pfam" id="PF00171">
    <property type="entry name" value="Aldedh"/>
    <property type="match status" value="1"/>
</dbReference>
<dbReference type="Proteomes" id="UP001369815">
    <property type="component" value="Unassembled WGS sequence"/>
</dbReference>
<evidence type="ECO:0000313" key="15">
    <source>
        <dbReference type="Proteomes" id="UP001369815"/>
    </source>
</evidence>
<feature type="transmembrane region" description="Helical" evidence="12">
    <location>
        <begin position="638"/>
        <end position="658"/>
    </location>
</feature>
<dbReference type="FunFam" id="3.40.605.10:FF:000007">
    <property type="entry name" value="NAD/NADP-dependent betaine aldehyde dehydrogenase"/>
    <property type="match status" value="1"/>
</dbReference>
<evidence type="ECO:0000256" key="2">
    <source>
        <dbReference type="ARBA" id="ARBA00009986"/>
    </source>
</evidence>
<evidence type="ECO:0000256" key="7">
    <source>
        <dbReference type="ARBA" id="ARBA00024226"/>
    </source>
</evidence>
<evidence type="ECO:0000256" key="11">
    <source>
        <dbReference type="SAM" id="MobiDB-lite"/>
    </source>
</evidence>
<reference evidence="14 15" key="1">
    <citation type="journal article" date="2024" name="Front Chem Biol">
        <title>Unveiling the potential of Daldinia eschscholtzii MFLUCC 19-0629 through bioactivity and bioinformatics studies for enhanced sustainable agriculture production.</title>
        <authorList>
            <person name="Brooks S."/>
            <person name="Weaver J.A."/>
            <person name="Klomchit A."/>
            <person name="Alharthi S.A."/>
            <person name="Onlamun T."/>
            <person name="Nurani R."/>
            <person name="Vong T.K."/>
            <person name="Alberti F."/>
            <person name="Greco C."/>
        </authorList>
    </citation>
    <scope>NUCLEOTIDE SEQUENCE [LARGE SCALE GENOMIC DNA]</scope>
    <source>
        <strain evidence="14">MFLUCC 19-0629</strain>
    </source>
</reference>
<dbReference type="SUPFAM" id="SSF53720">
    <property type="entry name" value="ALDH-like"/>
    <property type="match status" value="1"/>
</dbReference>
<feature type="transmembrane region" description="Helical" evidence="12">
    <location>
        <begin position="736"/>
        <end position="753"/>
    </location>
</feature>
<dbReference type="InterPro" id="IPR015590">
    <property type="entry name" value="Aldehyde_DH_dom"/>
</dbReference>
<organism evidence="14 15">
    <name type="scientific">Daldinia eschscholtzii</name>
    <dbReference type="NCBI Taxonomy" id="292717"/>
    <lineage>
        <taxon>Eukaryota</taxon>
        <taxon>Fungi</taxon>
        <taxon>Dikarya</taxon>
        <taxon>Ascomycota</taxon>
        <taxon>Pezizomycotina</taxon>
        <taxon>Sordariomycetes</taxon>
        <taxon>Xylariomycetidae</taxon>
        <taxon>Xylariales</taxon>
        <taxon>Hypoxylaceae</taxon>
        <taxon>Daldinia</taxon>
    </lineage>
</organism>
<dbReference type="Gene3D" id="3.40.605.10">
    <property type="entry name" value="Aldehyde Dehydrogenase, Chain A, domain 1"/>
    <property type="match status" value="1"/>
</dbReference>
<dbReference type="CDD" id="cd07106">
    <property type="entry name" value="ALDH_AldA-AAD23400"/>
    <property type="match status" value="1"/>
</dbReference>
<dbReference type="InterPro" id="IPR016161">
    <property type="entry name" value="Ald_DH/histidinol_DH"/>
</dbReference>
<feature type="transmembrane region" description="Helical" evidence="12">
    <location>
        <begin position="592"/>
        <end position="623"/>
    </location>
</feature>